<organism evidence="2 3">
    <name type="scientific">Kineococcus xinjiangensis</name>
    <dbReference type="NCBI Taxonomy" id="512762"/>
    <lineage>
        <taxon>Bacteria</taxon>
        <taxon>Bacillati</taxon>
        <taxon>Actinomycetota</taxon>
        <taxon>Actinomycetes</taxon>
        <taxon>Kineosporiales</taxon>
        <taxon>Kineosporiaceae</taxon>
        <taxon>Kineococcus</taxon>
    </lineage>
</organism>
<keyword evidence="3" id="KW-1185">Reference proteome</keyword>
<sequence>MGDEVVLISPPLRGDRGAFVAVAVLTVGLAVAVIVWRSWSLAGGLLGAAALAWSVVVRRRTRVVLDQERLSVWTGSRRQTLVRWRDVDFAKARDGDGFQQVRLSTRAGRFVTLPPLSRQDADTLLDACRNRGLRRMAQ</sequence>
<dbReference type="EMBL" id="PTJD01000005">
    <property type="protein sequence ID" value="PPK96182.1"/>
    <property type="molecule type" value="Genomic_DNA"/>
</dbReference>
<comment type="caution">
    <text evidence="2">The sequence shown here is derived from an EMBL/GenBank/DDBJ whole genome shotgun (WGS) entry which is preliminary data.</text>
</comment>
<feature type="transmembrane region" description="Helical" evidence="1">
    <location>
        <begin position="17"/>
        <end position="35"/>
    </location>
</feature>
<feature type="transmembrane region" description="Helical" evidence="1">
    <location>
        <begin position="41"/>
        <end position="57"/>
    </location>
</feature>
<proteinExistence type="predicted"/>
<name>A0A2S6IPJ8_9ACTN</name>
<protein>
    <submittedName>
        <fullName evidence="2">Uncharacterized protein</fullName>
    </submittedName>
</protein>
<keyword evidence="1" id="KW-1133">Transmembrane helix</keyword>
<accession>A0A2S6IPJ8</accession>
<reference evidence="2 3" key="1">
    <citation type="submission" date="2018-02" db="EMBL/GenBank/DDBJ databases">
        <title>Genomic Encyclopedia of Archaeal and Bacterial Type Strains, Phase II (KMG-II): from individual species to whole genera.</title>
        <authorList>
            <person name="Goeker M."/>
        </authorList>
    </citation>
    <scope>NUCLEOTIDE SEQUENCE [LARGE SCALE GENOMIC DNA]</scope>
    <source>
        <strain evidence="2 3">DSM 22857</strain>
    </source>
</reference>
<evidence type="ECO:0000313" key="3">
    <source>
        <dbReference type="Proteomes" id="UP000239485"/>
    </source>
</evidence>
<dbReference type="Proteomes" id="UP000239485">
    <property type="component" value="Unassembled WGS sequence"/>
</dbReference>
<keyword evidence="1" id="KW-0812">Transmembrane</keyword>
<evidence type="ECO:0000313" key="2">
    <source>
        <dbReference type="EMBL" id="PPK96182.1"/>
    </source>
</evidence>
<keyword evidence="1" id="KW-0472">Membrane</keyword>
<dbReference type="RefSeq" id="WP_104432535.1">
    <property type="nucleotide sequence ID" value="NZ_PTJD01000005.1"/>
</dbReference>
<evidence type="ECO:0000256" key="1">
    <source>
        <dbReference type="SAM" id="Phobius"/>
    </source>
</evidence>
<gene>
    <name evidence="2" type="ORF">CLV92_105284</name>
</gene>
<dbReference type="AlphaFoldDB" id="A0A2S6IPJ8"/>